<dbReference type="EMBL" id="CAADIB010000004">
    <property type="protein sequence ID" value="VFR23382.1"/>
    <property type="molecule type" value="Genomic_DNA"/>
</dbReference>
<keyword evidence="1" id="KW-0479">Metal-binding</keyword>
<keyword evidence="2" id="KW-0456">Lyase</keyword>
<dbReference type="PANTHER" id="PTHR30502:SF4">
    <property type="entry name" value="5-KETO-4-DEOXY-D-GLUCARATE ALDOLASE"/>
    <property type="match status" value="1"/>
</dbReference>
<dbReference type="GO" id="GO:0005737">
    <property type="term" value="C:cytoplasm"/>
    <property type="evidence" value="ECO:0007669"/>
    <property type="project" value="TreeGrafter"/>
</dbReference>
<dbReference type="InterPro" id="IPR015813">
    <property type="entry name" value="Pyrv/PenolPyrv_kinase-like_dom"/>
</dbReference>
<organism evidence="6">
    <name type="scientific">plant metagenome</name>
    <dbReference type="NCBI Taxonomy" id="1297885"/>
    <lineage>
        <taxon>unclassified sequences</taxon>
        <taxon>metagenomes</taxon>
        <taxon>organismal metagenomes</taxon>
    </lineage>
</organism>
<name>A0A484PVE2_9ZZZZ</name>
<feature type="domain" description="HpcH/HpaI aldolase/citrate lyase" evidence="4">
    <location>
        <begin position="18"/>
        <end position="244"/>
    </location>
</feature>
<dbReference type="FunFam" id="3.20.20.60:FF:000004">
    <property type="entry name" value="5-keto-4-deoxy-D-glucarate aldolase"/>
    <property type="match status" value="1"/>
</dbReference>
<evidence type="ECO:0000313" key="5">
    <source>
        <dbReference type="EMBL" id="VFR23382.1"/>
    </source>
</evidence>
<dbReference type="InterPro" id="IPR050251">
    <property type="entry name" value="HpcH-HpaI_aldolase"/>
</dbReference>
<dbReference type="Pfam" id="PF03328">
    <property type="entry name" value="HpcH_HpaI"/>
    <property type="match status" value="1"/>
</dbReference>
<dbReference type="AlphaFoldDB" id="A0A484PVE2"/>
<reference evidence="6" key="1">
    <citation type="submission" date="2019-03" db="EMBL/GenBank/DDBJ databases">
        <authorList>
            <person name="Danneels B."/>
        </authorList>
    </citation>
    <scope>NUCLEOTIDE SEQUENCE</scope>
</reference>
<proteinExistence type="predicted"/>
<evidence type="ECO:0000259" key="4">
    <source>
        <dbReference type="Pfam" id="PF03328"/>
    </source>
</evidence>
<dbReference type="Gene3D" id="3.20.20.60">
    <property type="entry name" value="Phosphoenolpyruvate-binding domains"/>
    <property type="match status" value="1"/>
</dbReference>
<dbReference type="GO" id="GO:0016832">
    <property type="term" value="F:aldehyde-lyase activity"/>
    <property type="evidence" value="ECO:0007669"/>
    <property type="project" value="TreeGrafter"/>
</dbReference>
<dbReference type="PANTHER" id="PTHR30502">
    <property type="entry name" value="2-KETO-3-DEOXY-L-RHAMNONATE ALDOLASE"/>
    <property type="match status" value="1"/>
</dbReference>
<evidence type="ECO:0000313" key="6">
    <source>
        <dbReference type="EMBL" id="VFR30088.1"/>
    </source>
</evidence>
<gene>
    <name evidence="6" type="ORF">ANDO1_3366</name>
    <name evidence="5" type="ORF">ANDO2_3272</name>
</gene>
<dbReference type="InterPro" id="IPR040442">
    <property type="entry name" value="Pyrv_kinase-like_dom_sf"/>
</dbReference>
<evidence type="ECO:0000256" key="1">
    <source>
        <dbReference type="ARBA" id="ARBA00022723"/>
    </source>
</evidence>
<protein>
    <submittedName>
        <fullName evidence="6">2,4-dihydroxyhept-2-ene-1,7-dioic acid aldolase</fullName>
    </submittedName>
</protein>
<dbReference type="GO" id="GO:0046872">
    <property type="term" value="F:metal ion binding"/>
    <property type="evidence" value="ECO:0007669"/>
    <property type="project" value="UniProtKB-KW"/>
</dbReference>
<dbReference type="InterPro" id="IPR005000">
    <property type="entry name" value="Aldolase/citrate-lyase_domain"/>
</dbReference>
<sequence length="267" mass="28382">MHLPHNAFKAALKQAQPRYGIWAGMCTPYTAEILAGLGYDWVLLDGEHAPNTVPTLLGQLQAMAAYDSQPVVRPVTGDPVLIKQLLDVGAQTLMVPMVETAEQAAALVQAMRYPPHGIRGVGGGLTRATRWDAVPDYIRNAHQELCLIVQIESRLGVQNAAAIAAVEGVDAVFIGPADLSTGLGHAGDASQPEVQDAIRQAIDATRAQGKACGILAPREEDARRYLDWGCQFVAVGIDISLLRQAAQANLARYRDDAGASKAPGGVY</sequence>
<accession>A0A484PVE2</accession>
<comment type="catalytic activity">
    <reaction evidence="3">
        <text>D-glyceraldehyde + pyruvate = 2-dehydro-3-deoxy-L-galactonate</text>
        <dbReference type="Rhea" id="RHEA:80055"/>
        <dbReference type="ChEBI" id="CHEBI:15361"/>
        <dbReference type="ChEBI" id="CHEBI:17378"/>
        <dbReference type="ChEBI" id="CHEBI:75545"/>
    </reaction>
</comment>
<dbReference type="SUPFAM" id="SSF51621">
    <property type="entry name" value="Phosphoenolpyruvate/pyruvate domain"/>
    <property type="match status" value="1"/>
</dbReference>
<evidence type="ECO:0000256" key="2">
    <source>
        <dbReference type="ARBA" id="ARBA00023239"/>
    </source>
</evidence>
<evidence type="ECO:0000256" key="3">
    <source>
        <dbReference type="ARBA" id="ARBA00045074"/>
    </source>
</evidence>
<dbReference type="EMBL" id="CAADHZ010000022">
    <property type="protein sequence ID" value="VFR30088.1"/>
    <property type="molecule type" value="Genomic_DNA"/>
</dbReference>